<dbReference type="SUPFAM" id="SSF47598">
    <property type="entry name" value="Ribbon-helix-helix"/>
    <property type="match status" value="1"/>
</dbReference>
<reference evidence="1" key="1">
    <citation type="submission" date="2019-02" db="EMBL/GenBank/DDBJ databases">
        <authorList>
            <person name="Gruber-Vodicka R. H."/>
            <person name="Seah K. B. B."/>
        </authorList>
    </citation>
    <scope>NUCLEOTIDE SEQUENCE</scope>
    <source>
        <strain evidence="1">BECK_DK161</strain>
    </source>
</reference>
<dbReference type="EMBL" id="CAADEY010000027">
    <property type="protein sequence ID" value="VFJ49929.1"/>
    <property type="molecule type" value="Genomic_DNA"/>
</dbReference>
<evidence type="ECO:0000313" key="1">
    <source>
        <dbReference type="EMBL" id="VFJ49929.1"/>
    </source>
</evidence>
<name>A0A450SC51_9GAMM</name>
<dbReference type="GO" id="GO:0006355">
    <property type="term" value="P:regulation of DNA-templated transcription"/>
    <property type="evidence" value="ECO:0007669"/>
    <property type="project" value="InterPro"/>
</dbReference>
<organism evidence="1">
    <name type="scientific">Candidatus Kentrum sp. DK</name>
    <dbReference type="NCBI Taxonomy" id="2126562"/>
    <lineage>
        <taxon>Bacteria</taxon>
        <taxon>Pseudomonadati</taxon>
        <taxon>Pseudomonadota</taxon>
        <taxon>Gammaproteobacteria</taxon>
        <taxon>Candidatus Kentrum</taxon>
    </lineage>
</organism>
<dbReference type="AlphaFoldDB" id="A0A450SC51"/>
<gene>
    <name evidence="1" type="ORF">BECKDK2373C_GA0170839_102717</name>
</gene>
<evidence type="ECO:0008006" key="2">
    <source>
        <dbReference type="Google" id="ProtNLM"/>
    </source>
</evidence>
<dbReference type="InterPro" id="IPR010985">
    <property type="entry name" value="Ribbon_hlx_hlx"/>
</dbReference>
<accession>A0A450SC51</accession>
<proteinExistence type="predicted"/>
<protein>
    <recommendedName>
        <fullName evidence="2">CopG family transcriptional regulator</fullName>
    </recommendedName>
</protein>
<sequence length="79" mass="9257">MSKTVTLRLPDQTYQWFRTLAEQENRPLSNFIETAASRYVEAQQFVDEFEMEEIRNNAELNRSLEQGVEDAKAGRGRFV</sequence>